<keyword evidence="5" id="KW-1185">Reference proteome</keyword>
<sequence>MTRTTLQHSLQAACLALLFTTAASHAEIYKWVDANGKTHYSEKKDDAGKAKVEQVKIKPPPESANAAPAQNWQDKEIEFRKRQIEKQEADAKAAKAAKASAAKQSEAPDYRNDNDVSRCALAKDILSGKAVHGNGAKTDANDRAIAERDKSTFCR</sequence>
<reference evidence="4 5" key="1">
    <citation type="submission" date="2020-08" db="EMBL/GenBank/DDBJ databases">
        <title>Novel species isolated from subtropical streams in China.</title>
        <authorList>
            <person name="Lu H."/>
        </authorList>
    </citation>
    <scope>NUCLEOTIDE SEQUENCE [LARGE SCALE GENOMIC DNA]</scope>
    <source>
        <strain evidence="4 5">NL8W</strain>
    </source>
</reference>
<dbReference type="RefSeq" id="WP_186955991.1">
    <property type="nucleotide sequence ID" value="NZ_JACOFX010000017.1"/>
</dbReference>
<dbReference type="InterPro" id="IPR025392">
    <property type="entry name" value="DUF4124"/>
</dbReference>
<evidence type="ECO:0000313" key="5">
    <source>
        <dbReference type="Proteomes" id="UP000646911"/>
    </source>
</evidence>
<evidence type="ECO:0000256" key="2">
    <source>
        <dbReference type="SAM" id="SignalP"/>
    </source>
</evidence>
<dbReference type="Pfam" id="PF13511">
    <property type="entry name" value="DUF4124"/>
    <property type="match status" value="1"/>
</dbReference>
<comment type="caution">
    <text evidence="4">The sequence shown here is derived from an EMBL/GenBank/DDBJ whole genome shotgun (WGS) entry which is preliminary data.</text>
</comment>
<feature type="compositionally biased region" description="Low complexity" evidence="1">
    <location>
        <begin position="94"/>
        <end position="105"/>
    </location>
</feature>
<feature type="domain" description="DUF4124" evidence="3">
    <location>
        <begin position="15"/>
        <end position="70"/>
    </location>
</feature>
<name>A0ABR6ZFY7_9BURK</name>
<feature type="region of interest" description="Disordered" evidence="1">
    <location>
        <begin position="40"/>
        <end position="113"/>
    </location>
</feature>
<feature type="compositionally biased region" description="Basic and acidic residues" evidence="1">
    <location>
        <begin position="40"/>
        <end position="56"/>
    </location>
</feature>
<protein>
    <submittedName>
        <fullName evidence="4">DUF4124 domain-containing protein</fullName>
    </submittedName>
</protein>
<organism evidence="4 5">
    <name type="scientific">Undibacterium umbellatum</name>
    <dbReference type="NCBI Taxonomy" id="2762300"/>
    <lineage>
        <taxon>Bacteria</taxon>
        <taxon>Pseudomonadati</taxon>
        <taxon>Pseudomonadota</taxon>
        <taxon>Betaproteobacteria</taxon>
        <taxon>Burkholderiales</taxon>
        <taxon>Oxalobacteraceae</taxon>
        <taxon>Undibacterium</taxon>
    </lineage>
</organism>
<feature type="region of interest" description="Disordered" evidence="1">
    <location>
        <begin position="131"/>
        <end position="155"/>
    </location>
</feature>
<evidence type="ECO:0000259" key="3">
    <source>
        <dbReference type="Pfam" id="PF13511"/>
    </source>
</evidence>
<gene>
    <name evidence="4" type="ORF">H8L47_23220</name>
</gene>
<keyword evidence="2" id="KW-0732">Signal</keyword>
<dbReference type="EMBL" id="JACOFX010000017">
    <property type="protein sequence ID" value="MBC3910481.1"/>
    <property type="molecule type" value="Genomic_DNA"/>
</dbReference>
<evidence type="ECO:0000313" key="4">
    <source>
        <dbReference type="EMBL" id="MBC3910481.1"/>
    </source>
</evidence>
<feature type="compositionally biased region" description="Basic and acidic residues" evidence="1">
    <location>
        <begin position="139"/>
        <end position="155"/>
    </location>
</feature>
<accession>A0ABR6ZFY7</accession>
<feature type="compositionally biased region" description="Basic and acidic residues" evidence="1">
    <location>
        <begin position="73"/>
        <end position="93"/>
    </location>
</feature>
<dbReference type="Proteomes" id="UP000646911">
    <property type="component" value="Unassembled WGS sequence"/>
</dbReference>
<feature type="signal peptide" evidence="2">
    <location>
        <begin position="1"/>
        <end position="26"/>
    </location>
</feature>
<proteinExistence type="predicted"/>
<evidence type="ECO:0000256" key="1">
    <source>
        <dbReference type="SAM" id="MobiDB-lite"/>
    </source>
</evidence>
<feature type="chain" id="PRO_5047523844" evidence="2">
    <location>
        <begin position="27"/>
        <end position="155"/>
    </location>
</feature>